<keyword evidence="3" id="KW-1185">Reference proteome</keyword>
<dbReference type="Proteomes" id="UP000053732">
    <property type="component" value="Unassembled WGS sequence"/>
</dbReference>
<sequence length="321" mass="35417">MTSSAPAPHPSAIPKGNTQEQEPNTSSKEEKHTNLVSNLTSPIPQPKLRLHVEDLRHPASSAFLTLIPDLASTLDKALANIIKYLYTSPPKSENPHRPTFTPSIPPTRSVTVFLRDYSGVAYTTGTELDDAHKEIHVSLPYIQHCTSGPSAKDDPLHELVGVLTHELVHCYQHTAPPSSHENGNGDIPHPPGGLIEGIADFVRLKAGLEPPHWKRPLSAAERPPKWDMGYQHTAYFLAWLEDVRVGRGAVGMLNDRLLRVGYVGEREGKDVDEQSIGFWEGLFGVGVGELWEEYGQYLDNPTKEGVGRSSGNWEDEILNPE</sequence>
<feature type="region of interest" description="Disordered" evidence="1">
    <location>
        <begin position="1"/>
        <end position="42"/>
    </location>
</feature>
<evidence type="ECO:0000313" key="2">
    <source>
        <dbReference type="EMBL" id="CRL22862.1"/>
    </source>
</evidence>
<dbReference type="STRING" id="1429867.A0A0G4P979"/>
<evidence type="ECO:0000256" key="1">
    <source>
        <dbReference type="SAM" id="MobiDB-lite"/>
    </source>
</evidence>
<dbReference type="EMBL" id="HG793141">
    <property type="protein sequence ID" value="CRL22862.1"/>
    <property type="molecule type" value="Genomic_DNA"/>
</dbReference>
<dbReference type="PANTHER" id="PTHR33321:SF12">
    <property type="entry name" value="PLANT BASIC SECRETORY PROTEIN (BSP) FAMILY PROTEIN"/>
    <property type="match status" value="1"/>
</dbReference>
<proteinExistence type="predicted"/>
<feature type="compositionally biased region" description="Low complexity" evidence="1">
    <location>
        <begin position="1"/>
        <end position="12"/>
    </location>
</feature>
<accession>A0A0G4P979</accession>
<gene>
    <name evidence="2" type="ORF">PCAMFM013_S008g000291</name>
</gene>
<feature type="compositionally biased region" description="Polar residues" evidence="1">
    <location>
        <begin position="16"/>
        <end position="26"/>
    </location>
</feature>
<dbReference type="PANTHER" id="PTHR33321">
    <property type="match status" value="1"/>
</dbReference>
<organism evidence="2 3">
    <name type="scientific">Penicillium camemberti (strain FM 013)</name>
    <dbReference type="NCBI Taxonomy" id="1429867"/>
    <lineage>
        <taxon>Eukaryota</taxon>
        <taxon>Fungi</taxon>
        <taxon>Dikarya</taxon>
        <taxon>Ascomycota</taxon>
        <taxon>Pezizomycotina</taxon>
        <taxon>Eurotiomycetes</taxon>
        <taxon>Eurotiomycetidae</taxon>
        <taxon>Eurotiales</taxon>
        <taxon>Aspergillaceae</taxon>
        <taxon>Penicillium</taxon>
    </lineage>
</organism>
<dbReference type="Pfam" id="PF04450">
    <property type="entry name" value="BSP"/>
    <property type="match status" value="1"/>
</dbReference>
<reference evidence="2 3" key="1">
    <citation type="journal article" date="2014" name="Nat. Commun.">
        <title>Multiple recent horizontal transfers of a large genomic region in cheese making fungi.</title>
        <authorList>
            <person name="Cheeseman K."/>
            <person name="Ropars J."/>
            <person name="Renault P."/>
            <person name="Dupont J."/>
            <person name="Gouzy J."/>
            <person name="Branca A."/>
            <person name="Abraham A.L."/>
            <person name="Ceppi M."/>
            <person name="Conseiller E."/>
            <person name="Debuchy R."/>
            <person name="Malagnac F."/>
            <person name="Goarin A."/>
            <person name="Silar P."/>
            <person name="Lacoste S."/>
            <person name="Sallet E."/>
            <person name="Bensimon A."/>
            <person name="Giraud T."/>
            <person name="Brygoo Y."/>
        </authorList>
    </citation>
    <scope>NUCLEOTIDE SEQUENCE [LARGE SCALE GENOMIC DNA]</scope>
    <source>
        <strain evidence="3">FM 013</strain>
    </source>
</reference>
<dbReference type="InterPro" id="IPR007541">
    <property type="entry name" value="Uncharacterised_BSP"/>
</dbReference>
<dbReference type="AlphaFoldDB" id="A0A0G4P979"/>
<protein>
    <submittedName>
        <fullName evidence="2">Uncharacterized protein family, basic secretory protein</fullName>
    </submittedName>
</protein>
<evidence type="ECO:0000313" key="3">
    <source>
        <dbReference type="Proteomes" id="UP000053732"/>
    </source>
</evidence>
<name>A0A0G4P979_PENC3</name>